<accession>A0A9N8VP96</accession>
<comment type="caution">
    <text evidence="1">The sequence shown here is derived from an EMBL/GenBank/DDBJ whole genome shotgun (WGS) entry which is preliminary data.</text>
</comment>
<gene>
    <name evidence="1" type="ORF">AMORRO_LOCUS1238</name>
</gene>
<evidence type="ECO:0000313" key="1">
    <source>
        <dbReference type="EMBL" id="CAG8457644.1"/>
    </source>
</evidence>
<evidence type="ECO:0000313" key="2">
    <source>
        <dbReference type="Proteomes" id="UP000789342"/>
    </source>
</evidence>
<feature type="non-terminal residue" evidence="1">
    <location>
        <position position="150"/>
    </location>
</feature>
<dbReference type="OrthoDB" id="10524464at2759"/>
<dbReference type="EMBL" id="CAJVPV010000447">
    <property type="protein sequence ID" value="CAG8457644.1"/>
    <property type="molecule type" value="Genomic_DNA"/>
</dbReference>
<proteinExistence type="predicted"/>
<name>A0A9N8VP96_9GLOM</name>
<protein>
    <submittedName>
        <fullName evidence="1">10116_t:CDS:1</fullName>
    </submittedName>
</protein>
<dbReference type="Proteomes" id="UP000789342">
    <property type="component" value="Unassembled WGS sequence"/>
</dbReference>
<organism evidence="1 2">
    <name type="scientific">Acaulospora morrowiae</name>
    <dbReference type="NCBI Taxonomy" id="94023"/>
    <lineage>
        <taxon>Eukaryota</taxon>
        <taxon>Fungi</taxon>
        <taxon>Fungi incertae sedis</taxon>
        <taxon>Mucoromycota</taxon>
        <taxon>Glomeromycotina</taxon>
        <taxon>Glomeromycetes</taxon>
        <taxon>Diversisporales</taxon>
        <taxon>Acaulosporaceae</taxon>
        <taxon>Acaulospora</taxon>
    </lineage>
</organism>
<reference evidence="1" key="1">
    <citation type="submission" date="2021-06" db="EMBL/GenBank/DDBJ databases">
        <authorList>
            <person name="Kallberg Y."/>
            <person name="Tangrot J."/>
            <person name="Rosling A."/>
        </authorList>
    </citation>
    <scope>NUCLEOTIDE SEQUENCE</scope>
    <source>
        <strain evidence="1">CL551</strain>
    </source>
</reference>
<dbReference type="AlphaFoldDB" id="A0A9N8VP96"/>
<sequence length="150" mass="17028">MDAFLNEVYKKKVSNTIKQRNREKKLQDQDLNLVTQPCNSATSEETAIIIPESSNSDNNEIISQDKTGKIRKKTEVDYRKAISETLCPGKIISSNISSIDEASKHLAQLCNKAFDAVDKANRANQEEILCWYLYAKDFRIQLNGIIENSE</sequence>
<keyword evidence="2" id="KW-1185">Reference proteome</keyword>